<reference evidence="2 3" key="1">
    <citation type="journal article" date="2014" name="World J. Microbiol. Biotechnol.">
        <title>Biodiversity and physiological characteristics of Antarctic and Arctic lichens-associated bacteria.</title>
        <authorList>
            <person name="Lee Y.M."/>
            <person name="Kim E.H."/>
            <person name="Lee H.K."/>
            <person name="Hong S.G."/>
        </authorList>
    </citation>
    <scope>NUCLEOTIDE SEQUENCE [LARGE SCALE GENOMIC DNA]</scope>
    <source>
        <strain evidence="2 3">PAMC 26569</strain>
    </source>
</reference>
<dbReference type="Proteomes" id="UP000500767">
    <property type="component" value="Chromosome"/>
</dbReference>
<dbReference type="EMBL" id="CP053708">
    <property type="protein sequence ID" value="QKE89004.1"/>
    <property type="molecule type" value="Genomic_DNA"/>
</dbReference>
<name>A0A6M8GZB3_9PROT</name>
<dbReference type="InterPro" id="IPR042245">
    <property type="entry name" value="Tgt2/MlaC_sf"/>
</dbReference>
<dbReference type="Pfam" id="PF05494">
    <property type="entry name" value="MlaC"/>
    <property type="match status" value="1"/>
</dbReference>
<keyword evidence="3" id="KW-1185">Reference proteome</keyword>
<evidence type="ECO:0000313" key="3">
    <source>
        <dbReference type="Proteomes" id="UP000500767"/>
    </source>
</evidence>
<feature type="signal peptide" evidence="1">
    <location>
        <begin position="1"/>
        <end position="29"/>
    </location>
</feature>
<dbReference type="InterPro" id="IPR008869">
    <property type="entry name" value="MlaC/ttg2D"/>
</dbReference>
<feature type="chain" id="PRO_5026696843" evidence="1">
    <location>
        <begin position="30"/>
        <end position="219"/>
    </location>
</feature>
<organism evidence="2 3">
    <name type="scientific">Lichenicola cladoniae</name>
    <dbReference type="NCBI Taxonomy" id="1484109"/>
    <lineage>
        <taxon>Bacteria</taxon>
        <taxon>Pseudomonadati</taxon>
        <taxon>Pseudomonadota</taxon>
        <taxon>Alphaproteobacteria</taxon>
        <taxon>Acetobacterales</taxon>
        <taxon>Acetobacteraceae</taxon>
        <taxon>Lichenicola</taxon>
    </lineage>
</organism>
<sequence>MKRMRSSKLILGLCLALLGTATLSSGSLAQATQAGSGASSQPGSPVASVTALYARLTQTERSTAAFSQRAQLLAPVVDQVFNLQTVLQNSLGLRYRSLPDTQKQQLLEQFRQFTVARYVSNFAAGSTDVFKVDPTPTASPIAGDQIVHTSIVSPSGSTTDVNYVMRQGPGGWQVVDVLLNGNISQVAVQRADFGSSFSTGDATPLIDSLKKKTQAFSEG</sequence>
<evidence type="ECO:0000313" key="2">
    <source>
        <dbReference type="EMBL" id="QKE89004.1"/>
    </source>
</evidence>
<evidence type="ECO:0000256" key="1">
    <source>
        <dbReference type="SAM" id="SignalP"/>
    </source>
</evidence>
<proteinExistence type="predicted"/>
<gene>
    <name evidence="2" type="ORF">HN018_02135</name>
</gene>
<dbReference type="KEGG" id="lck:HN018_02135"/>
<keyword evidence="1" id="KW-0732">Signal</keyword>
<dbReference type="AlphaFoldDB" id="A0A6M8GZB3"/>
<protein>
    <submittedName>
        <fullName evidence="2">Toluene transporter</fullName>
    </submittedName>
</protein>
<dbReference type="Gene3D" id="3.10.450.710">
    <property type="entry name" value="Tgt2/MlaC"/>
    <property type="match status" value="1"/>
</dbReference>
<accession>A0A6M8GZB3</accession>